<dbReference type="RefSeq" id="WP_204132614.1">
    <property type="nucleotide sequence ID" value="NZ_JAFDVD010000021.1"/>
</dbReference>
<keyword evidence="2" id="KW-1185">Reference proteome</keyword>
<reference evidence="1" key="1">
    <citation type="submission" date="2021-02" db="EMBL/GenBank/DDBJ databases">
        <title>Phycicoccus sp. MQZ13P-5T, whole genome shotgun sequence.</title>
        <authorList>
            <person name="Tuo L."/>
        </authorList>
    </citation>
    <scope>NUCLEOTIDE SEQUENCE</scope>
    <source>
        <strain evidence="1">MQZ13P-5</strain>
    </source>
</reference>
<sequence>MNPSQTARPPTVAVINATAASVAPARAALAEGFPEATVWSLMDDRLIIDAEAAGGLTPGLSARMASLIDYAVNGGADAVLLSCTMYGPVVQQERLASTLPMLSADEELFDEVSRRGYGSVLLLGPLPPAVQDSVTRLRTVLDDSPASAATTVVGEVAPGAHALVVSGDLPGLERLLIETATPHLEEVDAVVLGNFSLAPARSGVERALGKPVLSAPLLAATALRARVVGAGTERE</sequence>
<accession>A0ABS2CQJ2</accession>
<organism evidence="1 2">
    <name type="scientific">Phycicoccus sonneratiae</name>
    <dbReference type="NCBI Taxonomy" id="2807628"/>
    <lineage>
        <taxon>Bacteria</taxon>
        <taxon>Bacillati</taxon>
        <taxon>Actinomycetota</taxon>
        <taxon>Actinomycetes</taxon>
        <taxon>Micrococcales</taxon>
        <taxon>Intrasporangiaceae</taxon>
        <taxon>Phycicoccus</taxon>
    </lineage>
</organism>
<evidence type="ECO:0000313" key="2">
    <source>
        <dbReference type="Proteomes" id="UP001430172"/>
    </source>
</evidence>
<name>A0ABS2CQJ2_9MICO</name>
<dbReference type="Pfam" id="PF01177">
    <property type="entry name" value="Asp_Glu_race"/>
    <property type="match status" value="1"/>
</dbReference>
<dbReference type="InterPro" id="IPR015942">
    <property type="entry name" value="Asp/Glu/hydantoin_racemase"/>
</dbReference>
<gene>
    <name evidence="1" type="ORF">JQN70_17270</name>
</gene>
<evidence type="ECO:0008006" key="3">
    <source>
        <dbReference type="Google" id="ProtNLM"/>
    </source>
</evidence>
<comment type="caution">
    <text evidence="1">The sequence shown here is derived from an EMBL/GenBank/DDBJ whole genome shotgun (WGS) entry which is preliminary data.</text>
</comment>
<proteinExistence type="predicted"/>
<evidence type="ECO:0000313" key="1">
    <source>
        <dbReference type="EMBL" id="MBM6402149.1"/>
    </source>
</evidence>
<dbReference type="Proteomes" id="UP001430172">
    <property type="component" value="Unassembled WGS sequence"/>
</dbReference>
<dbReference type="EMBL" id="JAFDVD010000021">
    <property type="protein sequence ID" value="MBM6402149.1"/>
    <property type="molecule type" value="Genomic_DNA"/>
</dbReference>
<protein>
    <recommendedName>
        <fullName evidence="3">Asp/Glu racemase</fullName>
    </recommendedName>
</protein>